<evidence type="ECO:0000313" key="10">
    <source>
        <dbReference type="Proteomes" id="UP000243591"/>
    </source>
</evidence>
<dbReference type="EMBL" id="OUNC01000014">
    <property type="protein sequence ID" value="SPP28493.1"/>
    <property type="molecule type" value="Genomic_DNA"/>
</dbReference>
<dbReference type="STRING" id="2756.BFR44_05300"/>
<dbReference type="NCBIfam" id="NF010725">
    <property type="entry name" value="PRK14127.1"/>
    <property type="match status" value="1"/>
</dbReference>
<keyword evidence="10" id="KW-1185">Reference proteome</keyword>
<dbReference type="NCBIfam" id="TIGR03544">
    <property type="entry name" value="DivI1A_domain"/>
    <property type="match status" value="1"/>
</dbReference>
<sequence length="104" mass="12076">MPVEKFNLTSQEILDKEFKTGMRGYSAEEVDQFLDLVIKDYNTYNDEIKQLKASISRLEQRLSTETPVVKETVEAPEQQGTTNYDILKRLSNLERHVFGSKMND</sequence>
<evidence type="ECO:0000256" key="5">
    <source>
        <dbReference type="ARBA" id="ARBA00023054"/>
    </source>
</evidence>
<evidence type="ECO:0000256" key="2">
    <source>
        <dbReference type="ARBA" id="ARBA00022490"/>
    </source>
</evidence>
<keyword evidence="4" id="KW-0133">Cell shape</keyword>
<evidence type="ECO:0000313" key="8">
    <source>
        <dbReference type="EMBL" id="ATF26789.1"/>
    </source>
</evidence>
<dbReference type="AlphaFoldDB" id="A0A1D2KLB5"/>
<dbReference type="PANTHER" id="PTHR35794">
    <property type="entry name" value="CELL DIVISION PROTEIN DIVIVA"/>
    <property type="match status" value="1"/>
</dbReference>
<dbReference type="InterPro" id="IPR011229">
    <property type="entry name" value="Cell_cycle_GpsB"/>
</dbReference>
<dbReference type="Pfam" id="PF05103">
    <property type="entry name" value="DivIVA"/>
    <property type="match status" value="1"/>
</dbReference>
<reference evidence="11" key="3">
    <citation type="submission" date="2018-04" db="EMBL/GenBank/DDBJ databases">
        <authorList>
            <person name="Illikoud N."/>
        </authorList>
    </citation>
    <scope>NUCLEOTIDE SEQUENCE [LARGE SCALE GENOMIC DNA]</scope>
</reference>
<evidence type="ECO:0000256" key="1">
    <source>
        <dbReference type="ARBA" id="ARBA00004496"/>
    </source>
</evidence>
<dbReference type="GO" id="GO:0005737">
    <property type="term" value="C:cytoplasm"/>
    <property type="evidence" value="ECO:0007669"/>
    <property type="project" value="UniProtKB-SubCell"/>
</dbReference>
<keyword evidence="2" id="KW-0963">Cytoplasm</keyword>
<dbReference type="KEGG" id="bths:CNY62_10745"/>
<keyword evidence="5 7" id="KW-0175">Coiled coil</keyword>
<accession>A0A1D2KLB5</accession>
<keyword evidence="3 8" id="KW-0132">Cell division</keyword>
<dbReference type="OrthoDB" id="389699at2"/>
<proteinExistence type="predicted"/>
<dbReference type="GO" id="GO:0051301">
    <property type="term" value="P:cell division"/>
    <property type="evidence" value="ECO:0007669"/>
    <property type="project" value="UniProtKB-KW"/>
</dbReference>
<reference evidence="8 10" key="1">
    <citation type="submission" date="2017-09" db="EMBL/GenBank/DDBJ databases">
        <title>Complete Genome Sequences of Two Strains of the Meat Spoilage Bacterium Brochothrix thermosphacta Isolated from Ground Chicken.</title>
        <authorList>
            <person name="Paoli G.C."/>
            <person name="Wijey C."/>
            <person name="Chen C.-Y."/>
            <person name="Nguyen L."/>
            <person name="Yan X."/>
            <person name="Irwin P.L."/>
        </authorList>
    </citation>
    <scope>NUCLEOTIDE SEQUENCE [LARGE SCALE GENOMIC DNA]</scope>
    <source>
        <strain evidence="8 10">BI</strain>
    </source>
</reference>
<evidence type="ECO:0000256" key="3">
    <source>
        <dbReference type="ARBA" id="ARBA00022618"/>
    </source>
</evidence>
<dbReference type="PIRSF" id="PIRSF029938">
    <property type="entry name" value="UCP029938"/>
    <property type="match status" value="1"/>
</dbReference>
<dbReference type="InterPro" id="IPR007793">
    <property type="entry name" value="DivIVA_fam"/>
</dbReference>
<evidence type="ECO:0000256" key="6">
    <source>
        <dbReference type="ARBA" id="ARBA00023306"/>
    </source>
</evidence>
<dbReference type="GO" id="GO:0008360">
    <property type="term" value="P:regulation of cell shape"/>
    <property type="evidence" value="ECO:0007669"/>
    <property type="project" value="UniProtKB-KW"/>
</dbReference>
<gene>
    <name evidence="9" type="primary">gpsB</name>
    <name evidence="9" type="ORF">BTBSAS_210023</name>
    <name evidence="8" type="ORF">CNY62_10745</name>
</gene>
<evidence type="ECO:0000313" key="9">
    <source>
        <dbReference type="EMBL" id="SPP28493.1"/>
    </source>
</evidence>
<feature type="coiled-coil region" evidence="7">
    <location>
        <begin position="34"/>
        <end position="61"/>
    </location>
</feature>
<evidence type="ECO:0000256" key="4">
    <source>
        <dbReference type="ARBA" id="ARBA00022960"/>
    </source>
</evidence>
<evidence type="ECO:0000256" key="7">
    <source>
        <dbReference type="SAM" id="Coils"/>
    </source>
</evidence>
<dbReference type="RefSeq" id="WP_029092603.1">
    <property type="nucleotide sequence ID" value="NZ_CBCPIX010000002.1"/>
</dbReference>
<reference evidence="9" key="2">
    <citation type="submission" date="2018-04" db="EMBL/GenBank/DDBJ databases">
        <authorList>
            <person name="Go L.Y."/>
            <person name="Mitchell J.A."/>
        </authorList>
    </citation>
    <scope>NUCLEOTIDE SEQUENCE</scope>
    <source>
        <strain evidence="9">BSAS1 3</strain>
    </source>
</reference>
<organism evidence="8 10">
    <name type="scientific">Brochothrix thermosphacta</name>
    <name type="common">Microbacterium thermosphactum</name>
    <dbReference type="NCBI Taxonomy" id="2756"/>
    <lineage>
        <taxon>Bacteria</taxon>
        <taxon>Bacillati</taxon>
        <taxon>Bacillota</taxon>
        <taxon>Bacilli</taxon>
        <taxon>Bacillales</taxon>
        <taxon>Listeriaceae</taxon>
        <taxon>Brochothrix</taxon>
    </lineage>
</organism>
<dbReference type="PANTHER" id="PTHR35794:SF1">
    <property type="entry name" value="CELL CYCLE PROTEIN GPSB"/>
    <property type="match status" value="1"/>
</dbReference>
<protein>
    <submittedName>
        <fullName evidence="9">Cell division protein</fullName>
    </submittedName>
    <submittedName>
        <fullName evidence="8">Cell division regulator GpsB</fullName>
    </submittedName>
</protein>
<dbReference type="EMBL" id="CP023483">
    <property type="protein sequence ID" value="ATF26789.1"/>
    <property type="molecule type" value="Genomic_DNA"/>
</dbReference>
<comment type="subcellular location">
    <subcellularLocation>
        <location evidence="1">Cytoplasm</location>
    </subcellularLocation>
</comment>
<keyword evidence="6" id="KW-0131">Cell cycle</keyword>
<dbReference type="Gene3D" id="6.10.250.660">
    <property type="match status" value="1"/>
</dbReference>
<name>A0A1D2KLB5_BROTH</name>
<dbReference type="Proteomes" id="UP000270190">
    <property type="component" value="Unassembled WGS sequence"/>
</dbReference>
<dbReference type="InterPro" id="IPR019933">
    <property type="entry name" value="DivIVA_domain"/>
</dbReference>
<evidence type="ECO:0000313" key="11">
    <source>
        <dbReference type="Proteomes" id="UP000270190"/>
    </source>
</evidence>
<dbReference type="Proteomes" id="UP000243591">
    <property type="component" value="Chromosome"/>
</dbReference>